<feature type="domain" description="LysM" evidence="2">
    <location>
        <begin position="261"/>
        <end position="309"/>
    </location>
</feature>
<feature type="region of interest" description="Disordered" evidence="1">
    <location>
        <begin position="1"/>
        <end position="22"/>
    </location>
</feature>
<dbReference type="PANTHER" id="PTHR33734">
    <property type="entry name" value="LYSM DOMAIN-CONTAINING GPI-ANCHORED PROTEIN 2"/>
    <property type="match status" value="1"/>
</dbReference>
<evidence type="ECO:0000313" key="6">
    <source>
        <dbReference type="Proteomes" id="UP001160483"/>
    </source>
</evidence>
<dbReference type="Gene3D" id="3.10.350.10">
    <property type="entry name" value="LysM domain"/>
    <property type="match status" value="3"/>
</dbReference>
<dbReference type="CDD" id="cd00118">
    <property type="entry name" value="LysM"/>
    <property type="match status" value="3"/>
</dbReference>
<evidence type="ECO:0000313" key="5">
    <source>
        <dbReference type="Proteomes" id="UP001158986"/>
    </source>
</evidence>
<evidence type="ECO:0000313" key="3">
    <source>
        <dbReference type="EMBL" id="CAH0481883.1"/>
    </source>
</evidence>
<name>A0AAU9L8E3_9STRA</name>
<dbReference type="SMART" id="SM00257">
    <property type="entry name" value="LysM"/>
    <property type="match status" value="4"/>
</dbReference>
<gene>
    <name evidence="4" type="ORF">PBS001_LOCUS3945</name>
    <name evidence="3" type="ORF">PBS003_LOCUS8484</name>
</gene>
<evidence type="ECO:0000256" key="1">
    <source>
        <dbReference type="SAM" id="MobiDB-lite"/>
    </source>
</evidence>
<dbReference type="EMBL" id="CAKLCB010000232">
    <property type="protein sequence ID" value="CAH0517325.1"/>
    <property type="molecule type" value="Genomic_DNA"/>
</dbReference>
<dbReference type="PROSITE" id="PS51782">
    <property type="entry name" value="LYSM"/>
    <property type="match status" value="2"/>
</dbReference>
<protein>
    <recommendedName>
        <fullName evidence="2">LysM domain-containing protein</fullName>
    </recommendedName>
</protein>
<feature type="domain" description="LysM" evidence="2">
    <location>
        <begin position="30"/>
        <end position="79"/>
    </location>
</feature>
<proteinExistence type="predicted"/>
<keyword evidence="5" id="KW-1185">Reference proteome</keyword>
<dbReference type="InterPro" id="IPR036779">
    <property type="entry name" value="LysM_dom_sf"/>
</dbReference>
<dbReference type="InterPro" id="IPR018392">
    <property type="entry name" value="LysM"/>
</dbReference>
<sequence length="331" mass="37897">MYGSTVSLSASSGSNSRDNFMPPQVLPSSFRYHVQSGDTLSSIAHKTQTSEMNLLALNPLLGHKKTTRVKLYSGQQLTIEQARDVSLPPLPNCIDNGWGQMHFVRAGETLRDIAILYNTREDILRQDNRHYFPTGERSQLYPGQLLHIRQIFTGEMEKQDIVERICKDKAMDEQEEAIYTNTSALFARYRTHLVTCTDTFESICTKYSIPYSHFLQINRGRYPLGQRVELVVGERVIVPDLLASQQAASRRNVAEVKLTKQIHVVEPGDTPEELAKRYGMTDDEMREYNRAYFPKGYRGEIRPGYKLVVKRLKVTDNSESPQQLQYRDLDA</sequence>
<accession>A0AAU9L8E3</accession>
<dbReference type="Proteomes" id="UP001158986">
    <property type="component" value="Unassembled WGS sequence"/>
</dbReference>
<dbReference type="Proteomes" id="UP001160483">
    <property type="component" value="Unassembled WGS sequence"/>
</dbReference>
<feature type="compositionally biased region" description="Low complexity" evidence="1">
    <location>
        <begin position="1"/>
        <end position="16"/>
    </location>
</feature>
<organism evidence="3 6">
    <name type="scientific">Peronospora belbahrii</name>
    <dbReference type="NCBI Taxonomy" id="622444"/>
    <lineage>
        <taxon>Eukaryota</taxon>
        <taxon>Sar</taxon>
        <taxon>Stramenopiles</taxon>
        <taxon>Oomycota</taxon>
        <taxon>Peronosporomycetes</taxon>
        <taxon>Peronosporales</taxon>
        <taxon>Peronosporaceae</taxon>
        <taxon>Peronospora</taxon>
    </lineage>
</organism>
<reference evidence="3 5" key="1">
    <citation type="submission" date="2021-11" db="EMBL/GenBank/DDBJ databases">
        <authorList>
            <person name="Islam A."/>
            <person name="Islam S."/>
            <person name="Flora M.S."/>
            <person name="Rahman M."/>
            <person name="Ziaur R.M."/>
            <person name="Epstein J.H."/>
            <person name="Hassan M."/>
            <person name="Klassen M."/>
            <person name="Woodard K."/>
            <person name="Webb A."/>
            <person name="Webby R.J."/>
            <person name="El Zowalaty M.E."/>
        </authorList>
    </citation>
    <scope>NUCLEOTIDE SEQUENCE</scope>
    <source>
        <strain evidence="4">Pbs1</strain>
        <strain evidence="3">Pbs3</strain>
    </source>
</reference>
<dbReference type="Pfam" id="PF01476">
    <property type="entry name" value="LysM"/>
    <property type="match status" value="3"/>
</dbReference>
<dbReference type="EMBL" id="CAKKTJ010000330">
    <property type="protein sequence ID" value="CAH0481883.1"/>
    <property type="molecule type" value="Genomic_DNA"/>
</dbReference>
<evidence type="ECO:0000259" key="2">
    <source>
        <dbReference type="PROSITE" id="PS51782"/>
    </source>
</evidence>
<dbReference type="SUPFAM" id="SSF54106">
    <property type="entry name" value="LysM domain"/>
    <property type="match status" value="3"/>
</dbReference>
<comment type="caution">
    <text evidence="3">The sequence shown here is derived from an EMBL/GenBank/DDBJ whole genome shotgun (WGS) entry which is preliminary data.</text>
</comment>
<dbReference type="PANTHER" id="PTHR33734:SF22">
    <property type="entry name" value="MEMBRANE-BOUND LYTIC MUREIN TRANSGLYCOSYLASE D"/>
    <property type="match status" value="1"/>
</dbReference>
<dbReference type="AlphaFoldDB" id="A0AAU9L8E3"/>
<evidence type="ECO:0000313" key="4">
    <source>
        <dbReference type="EMBL" id="CAH0517325.1"/>
    </source>
</evidence>